<reference evidence="2 3" key="2">
    <citation type="submission" date="2024-07" db="EMBL/GenBank/DDBJ databases">
        <authorList>
            <person name="Akdeniz Z."/>
        </authorList>
    </citation>
    <scope>NUCLEOTIDE SEQUENCE [LARGE SCALE GENOMIC DNA]</scope>
</reference>
<dbReference type="AlphaFoldDB" id="A0AA86P7R7"/>
<accession>A0AA86P7R7</accession>
<keyword evidence="3" id="KW-1185">Reference proteome</keyword>
<comment type="caution">
    <text evidence="1">The sequence shown here is derived from an EMBL/GenBank/DDBJ whole genome shotgun (WGS) entry which is preliminary data.</text>
</comment>
<dbReference type="Proteomes" id="UP001642409">
    <property type="component" value="Unassembled WGS sequence"/>
</dbReference>
<name>A0AA86P7R7_9EUKA</name>
<dbReference type="EMBL" id="CATOUU010000531">
    <property type="protein sequence ID" value="CAI9933263.1"/>
    <property type="molecule type" value="Genomic_DNA"/>
</dbReference>
<proteinExistence type="predicted"/>
<evidence type="ECO:0000313" key="1">
    <source>
        <dbReference type="EMBL" id="CAI9933263.1"/>
    </source>
</evidence>
<organism evidence="1">
    <name type="scientific">Hexamita inflata</name>
    <dbReference type="NCBI Taxonomy" id="28002"/>
    <lineage>
        <taxon>Eukaryota</taxon>
        <taxon>Metamonada</taxon>
        <taxon>Diplomonadida</taxon>
        <taxon>Hexamitidae</taxon>
        <taxon>Hexamitinae</taxon>
        <taxon>Hexamita</taxon>
    </lineage>
</organism>
<reference evidence="1" key="1">
    <citation type="submission" date="2023-06" db="EMBL/GenBank/DDBJ databases">
        <authorList>
            <person name="Kurt Z."/>
        </authorList>
    </citation>
    <scope>NUCLEOTIDE SEQUENCE</scope>
</reference>
<dbReference type="EMBL" id="CAXDID020000004">
    <property type="protein sequence ID" value="CAL5973595.1"/>
    <property type="molecule type" value="Genomic_DNA"/>
</dbReference>
<evidence type="ECO:0000313" key="3">
    <source>
        <dbReference type="Proteomes" id="UP001642409"/>
    </source>
</evidence>
<evidence type="ECO:0000313" key="2">
    <source>
        <dbReference type="EMBL" id="CAL5973595.1"/>
    </source>
</evidence>
<sequence length="133" mass="15769">MYKLLTIAGTTLYCTGVDKYHQLLRVQERNMIFIFGGDQFEFVQIMYLCITLIQFISLRSTSGAMCCKFCSVNIMTDIWRIDFYLRHWCLCYEFGATCGFRFWVEQSSCCKVAMKLQHQLFYTVQRGSIKYIF</sequence>
<protein>
    <submittedName>
        <fullName evidence="2">Hypothetical_protein</fullName>
    </submittedName>
</protein>
<gene>
    <name evidence="1" type="ORF">HINF_LOCUS20908</name>
    <name evidence="2" type="ORF">HINF_LOCUS2454</name>
</gene>